<comment type="subunit">
    <text evidence="4">The methyltransferase is composed of M and S polypeptides.</text>
</comment>
<dbReference type="Gene3D" id="3.90.220.20">
    <property type="entry name" value="DNA methylase specificity domains"/>
    <property type="match status" value="2"/>
</dbReference>
<sequence>MNSPDWATRRARYCFSIQDKRGVDAPLASATKDGVFLRDELDFSVWNPDSDVSNYKLVQPDDFVIGLRSFQHGLSHSMVRGLVSPAYTVLKCLDGLHPGFYKYYFRSSLLISQLSNITQGIRQGQAIDIESFRNLTIPVPPLGEQRRIADFLDAETSRIDAVVNLRSRQIGLLHAGWIATLSGELDSLESKYGNVRLRYWVSSIQQGWSPQCDDRTVGDNEWGVLKAGCVNTGRFDPSQHKALPPDIAPREEYLLQIGDLLMSRASGSPDLIGSVGVVRDLPAKLLLCDKIYRITPDCRVATAEFLAYVLRGYRNREHVKNGISGAEGMANNLPVSVVKDCLIPKAPIQSQAVVVGRLDRQAAAVESATSALRRSTALLSERRQALITAAVTGQFDVTTASGRNLTQGV</sequence>
<dbReference type="InterPro" id="IPR044946">
    <property type="entry name" value="Restrct_endonuc_typeI_TRD_sf"/>
</dbReference>
<evidence type="ECO:0000256" key="4">
    <source>
        <dbReference type="ARBA" id="ARBA00038652"/>
    </source>
</evidence>
<dbReference type="Proteomes" id="UP000316331">
    <property type="component" value="Unassembled WGS sequence"/>
</dbReference>
<keyword evidence="2" id="KW-0680">Restriction system</keyword>
<dbReference type="RefSeq" id="WP_141812533.1">
    <property type="nucleotide sequence ID" value="NZ_VFPG01000002.1"/>
</dbReference>
<dbReference type="PANTHER" id="PTHR43140">
    <property type="entry name" value="TYPE-1 RESTRICTION ENZYME ECOKI SPECIFICITY PROTEIN"/>
    <property type="match status" value="1"/>
</dbReference>
<dbReference type="GO" id="GO:0003677">
    <property type="term" value="F:DNA binding"/>
    <property type="evidence" value="ECO:0007669"/>
    <property type="project" value="UniProtKB-KW"/>
</dbReference>
<reference evidence="6 7" key="1">
    <citation type="submission" date="2019-06" db="EMBL/GenBank/DDBJ databases">
        <title>Sequencing the genomes of 1000 actinobacteria strains.</title>
        <authorList>
            <person name="Klenk H.-P."/>
        </authorList>
    </citation>
    <scope>NUCLEOTIDE SEQUENCE [LARGE SCALE GENOMIC DNA]</scope>
    <source>
        <strain evidence="6 7">DSM 103495</strain>
    </source>
</reference>
<evidence type="ECO:0000256" key="2">
    <source>
        <dbReference type="ARBA" id="ARBA00022747"/>
    </source>
</evidence>
<dbReference type="OrthoDB" id="3197085at2"/>
<name>A0A543EWC7_9NOCA</name>
<evidence type="ECO:0000259" key="5">
    <source>
        <dbReference type="Pfam" id="PF01420"/>
    </source>
</evidence>
<dbReference type="InterPro" id="IPR000055">
    <property type="entry name" value="Restrct_endonuc_typeI_TRD"/>
</dbReference>
<comment type="similarity">
    <text evidence="1">Belongs to the type-I restriction system S methylase family.</text>
</comment>
<organism evidence="6 7">
    <name type="scientific">Nocardia bhagyanarayanae</name>
    <dbReference type="NCBI Taxonomy" id="1215925"/>
    <lineage>
        <taxon>Bacteria</taxon>
        <taxon>Bacillati</taxon>
        <taxon>Actinomycetota</taxon>
        <taxon>Actinomycetes</taxon>
        <taxon>Mycobacteriales</taxon>
        <taxon>Nocardiaceae</taxon>
        <taxon>Nocardia</taxon>
    </lineage>
</organism>
<dbReference type="InterPro" id="IPR051212">
    <property type="entry name" value="Type-I_RE_S_subunit"/>
</dbReference>
<dbReference type="SUPFAM" id="SSF116734">
    <property type="entry name" value="DNA methylase specificity domain"/>
    <property type="match status" value="2"/>
</dbReference>
<accession>A0A543EWC7</accession>
<keyword evidence="3" id="KW-0238">DNA-binding</keyword>
<feature type="domain" description="Type I restriction modification DNA specificity" evidence="5">
    <location>
        <begin position="103"/>
        <end position="156"/>
    </location>
</feature>
<evidence type="ECO:0000313" key="6">
    <source>
        <dbReference type="EMBL" id="TQM25898.1"/>
    </source>
</evidence>
<dbReference type="EMBL" id="VFPG01000002">
    <property type="protein sequence ID" value="TQM25898.1"/>
    <property type="molecule type" value="Genomic_DNA"/>
</dbReference>
<gene>
    <name evidence="6" type="ORF">FB390_6066</name>
</gene>
<dbReference type="PANTHER" id="PTHR43140:SF1">
    <property type="entry name" value="TYPE I RESTRICTION ENZYME ECOKI SPECIFICITY SUBUNIT"/>
    <property type="match status" value="1"/>
</dbReference>
<protein>
    <submittedName>
        <fullName evidence="6">Type I restriction enzyme S subunit</fullName>
    </submittedName>
</protein>
<comment type="caution">
    <text evidence="6">The sequence shown here is derived from an EMBL/GenBank/DDBJ whole genome shotgun (WGS) entry which is preliminary data.</text>
</comment>
<proteinExistence type="inferred from homology"/>
<dbReference type="GO" id="GO:0009307">
    <property type="term" value="P:DNA restriction-modification system"/>
    <property type="evidence" value="ECO:0007669"/>
    <property type="project" value="UniProtKB-KW"/>
</dbReference>
<keyword evidence="7" id="KW-1185">Reference proteome</keyword>
<dbReference type="Pfam" id="PF01420">
    <property type="entry name" value="Methylase_S"/>
    <property type="match status" value="1"/>
</dbReference>
<dbReference type="AlphaFoldDB" id="A0A543EWC7"/>
<evidence type="ECO:0000256" key="1">
    <source>
        <dbReference type="ARBA" id="ARBA00010923"/>
    </source>
</evidence>
<dbReference type="CDD" id="cd16961">
    <property type="entry name" value="RMtype1_S_TRD-CR_like"/>
    <property type="match status" value="1"/>
</dbReference>
<evidence type="ECO:0000313" key="7">
    <source>
        <dbReference type="Proteomes" id="UP000316331"/>
    </source>
</evidence>
<evidence type="ECO:0000256" key="3">
    <source>
        <dbReference type="ARBA" id="ARBA00023125"/>
    </source>
</evidence>